<comment type="similarity">
    <text evidence="2">Belongs to the sodium:galactoside symporter (TC 2.A.2) family.</text>
</comment>
<keyword evidence="6 8" id="KW-1133">Transmembrane helix</keyword>
<feature type="transmembrane region" description="Helical" evidence="8">
    <location>
        <begin position="129"/>
        <end position="153"/>
    </location>
</feature>
<feature type="transmembrane region" description="Helical" evidence="8">
    <location>
        <begin position="259"/>
        <end position="281"/>
    </location>
</feature>
<dbReference type="Pfam" id="PF13347">
    <property type="entry name" value="MFS_2"/>
    <property type="match status" value="1"/>
</dbReference>
<feature type="transmembrane region" description="Helical" evidence="8">
    <location>
        <begin position="205"/>
        <end position="226"/>
    </location>
</feature>
<feature type="transmembrane region" description="Helical" evidence="8">
    <location>
        <begin position="293"/>
        <end position="317"/>
    </location>
</feature>
<dbReference type="SUPFAM" id="SSF103473">
    <property type="entry name" value="MFS general substrate transporter"/>
    <property type="match status" value="1"/>
</dbReference>
<dbReference type="AlphaFoldDB" id="A0A6G6Y1V4"/>
<gene>
    <name evidence="9" type="ORF">G5C33_01520</name>
</gene>
<keyword evidence="5 8" id="KW-0812">Transmembrane</keyword>
<evidence type="ECO:0000313" key="9">
    <source>
        <dbReference type="EMBL" id="QIG78593.1"/>
    </source>
</evidence>
<evidence type="ECO:0000313" key="10">
    <source>
        <dbReference type="Proteomes" id="UP000501568"/>
    </source>
</evidence>
<evidence type="ECO:0000256" key="8">
    <source>
        <dbReference type="SAM" id="Phobius"/>
    </source>
</evidence>
<evidence type="ECO:0000256" key="5">
    <source>
        <dbReference type="ARBA" id="ARBA00022692"/>
    </source>
</evidence>
<feature type="transmembrane region" description="Helical" evidence="8">
    <location>
        <begin position="174"/>
        <end position="193"/>
    </location>
</feature>
<feature type="transmembrane region" description="Helical" evidence="8">
    <location>
        <begin position="99"/>
        <end position="123"/>
    </location>
</feature>
<dbReference type="InterPro" id="IPR018043">
    <property type="entry name" value="Na/Gal_symport_CS"/>
</dbReference>
<name>A0A6G6Y1V4_9SPHN</name>
<protein>
    <submittedName>
        <fullName evidence="9">MFS transporter</fullName>
    </submittedName>
</protein>
<dbReference type="GO" id="GO:0008643">
    <property type="term" value="P:carbohydrate transport"/>
    <property type="evidence" value="ECO:0007669"/>
    <property type="project" value="InterPro"/>
</dbReference>
<evidence type="ECO:0000256" key="4">
    <source>
        <dbReference type="ARBA" id="ARBA00022475"/>
    </source>
</evidence>
<keyword evidence="3" id="KW-0813">Transport</keyword>
<dbReference type="GO" id="GO:0015293">
    <property type="term" value="F:symporter activity"/>
    <property type="evidence" value="ECO:0007669"/>
    <property type="project" value="InterPro"/>
</dbReference>
<organism evidence="9 10">
    <name type="scientific">Stakelama tenebrarum</name>
    <dbReference type="NCBI Taxonomy" id="2711215"/>
    <lineage>
        <taxon>Bacteria</taxon>
        <taxon>Pseudomonadati</taxon>
        <taxon>Pseudomonadota</taxon>
        <taxon>Alphaproteobacteria</taxon>
        <taxon>Sphingomonadales</taxon>
        <taxon>Sphingomonadaceae</taxon>
        <taxon>Stakelama</taxon>
    </lineage>
</organism>
<dbReference type="GO" id="GO:0006814">
    <property type="term" value="P:sodium ion transport"/>
    <property type="evidence" value="ECO:0007669"/>
    <property type="project" value="InterPro"/>
</dbReference>
<proteinExistence type="inferred from homology"/>
<sequence>MASDTPAIARLGAEQAAQAARSVPLTLRFKAGYGAGSLADGIVTAGFGFFLLFYLTAVCGMSGTMAGTAKMISLLVDAIADPAIGLASDRVRTRLGRRLPFMIGGVLPFAGAFGMLFSIPASLEGAGQFFYVTACLIVLRLSLSFFVLPFTAVGAEVTDDYRERASVVSFRLTFQNAGVLIGVVLGLGIFMAGDGGLLDRGNYVPFAWTNAAVMLVAGLIAIGVVMRALPRLHAPPPSDTPFIAGFVQELVELSRNRSFLLLFGTVLVYFLAYTTWSSLALHGARYFWRLDTFAIQLVVLSSTFGPLLGAPISALALRHIEKRTLAIAAFLAIALFQMWPPLLQIYGPVPLDPTAAAIVLTVNGLLVGTAIMIGGVAFQSMLADTADEHEWLFGVRREGLFFSGLTLAYKASAALGGLIAGVALDLISFPSDLASRAPDMPIPADILTRLGLIAGPLPAAFAALAPLFLLRYHLTRSRHAQIITQLDTRHRSGA</sequence>
<keyword evidence="4" id="KW-1003">Cell membrane</keyword>
<feature type="transmembrane region" description="Helical" evidence="8">
    <location>
        <begin position="324"/>
        <end position="343"/>
    </location>
</feature>
<dbReference type="GO" id="GO:0005886">
    <property type="term" value="C:plasma membrane"/>
    <property type="evidence" value="ECO:0007669"/>
    <property type="project" value="UniProtKB-SubCell"/>
</dbReference>
<keyword evidence="10" id="KW-1185">Reference proteome</keyword>
<keyword evidence="7 8" id="KW-0472">Membrane</keyword>
<evidence type="ECO:0000256" key="1">
    <source>
        <dbReference type="ARBA" id="ARBA00004651"/>
    </source>
</evidence>
<reference evidence="9 10" key="1">
    <citation type="submission" date="2020-02" db="EMBL/GenBank/DDBJ databases">
        <authorList>
            <person name="Zheng R.K."/>
            <person name="Sun C.M."/>
        </authorList>
    </citation>
    <scope>NUCLEOTIDE SEQUENCE [LARGE SCALE GENOMIC DNA]</scope>
    <source>
        <strain evidence="10">zrk23</strain>
    </source>
</reference>
<dbReference type="KEGG" id="spzr:G5C33_01520"/>
<feature type="transmembrane region" description="Helical" evidence="8">
    <location>
        <begin position="42"/>
        <end position="61"/>
    </location>
</feature>
<comment type="subcellular location">
    <subcellularLocation>
        <location evidence="1">Cell membrane</location>
        <topology evidence="1">Multi-pass membrane protein</topology>
    </subcellularLocation>
</comment>
<evidence type="ECO:0000256" key="6">
    <source>
        <dbReference type="ARBA" id="ARBA00022989"/>
    </source>
</evidence>
<dbReference type="RefSeq" id="WP_165325592.1">
    <property type="nucleotide sequence ID" value="NZ_CP049109.1"/>
</dbReference>
<dbReference type="InterPro" id="IPR039672">
    <property type="entry name" value="MFS_2"/>
</dbReference>
<evidence type="ECO:0000256" key="2">
    <source>
        <dbReference type="ARBA" id="ARBA00009617"/>
    </source>
</evidence>
<dbReference type="EMBL" id="CP049109">
    <property type="protein sequence ID" value="QIG78593.1"/>
    <property type="molecule type" value="Genomic_DNA"/>
</dbReference>
<evidence type="ECO:0000256" key="7">
    <source>
        <dbReference type="ARBA" id="ARBA00023136"/>
    </source>
</evidence>
<dbReference type="PANTHER" id="PTHR11328:SF24">
    <property type="entry name" value="MAJOR FACILITATOR SUPERFAMILY (MFS) PROFILE DOMAIN-CONTAINING PROTEIN"/>
    <property type="match status" value="1"/>
</dbReference>
<dbReference type="Proteomes" id="UP000501568">
    <property type="component" value="Chromosome"/>
</dbReference>
<accession>A0A6G6Y1V4</accession>
<dbReference type="InterPro" id="IPR036259">
    <property type="entry name" value="MFS_trans_sf"/>
</dbReference>
<feature type="transmembrane region" description="Helical" evidence="8">
    <location>
        <begin position="446"/>
        <end position="470"/>
    </location>
</feature>
<feature type="transmembrane region" description="Helical" evidence="8">
    <location>
        <begin position="355"/>
        <end position="378"/>
    </location>
</feature>
<dbReference type="PROSITE" id="PS00872">
    <property type="entry name" value="NA_GALACTOSIDE_SYMP"/>
    <property type="match status" value="1"/>
</dbReference>
<evidence type="ECO:0000256" key="3">
    <source>
        <dbReference type="ARBA" id="ARBA00022448"/>
    </source>
</evidence>
<feature type="transmembrane region" description="Helical" evidence="8">
    <location>
        <begin position="399"/>
        <end position="426"/>
    </location>
</feature>
<dbReference type="PANTHER" id="PTHR11328">
    <property type="entry name" value="MAJOR FACILITATOR SUPERFAMILY DOMAIN-CONTAINING PROTEIN"/>
    <property type="match status" value="1"/>
</dbReference>
<dbReference type="Gene3D" id="1.20.1250.20">
    <property type="entry name" value="MFS general substrate transporter like domains"/>
    <property type="match status" value="2"/>
</dbReference>